<name>A0A5N6W6Q6_9EURO</name>
<sequence length="82" mass="9586">MTHRYALWEVENPRPHLFCDVIPGSRTSDCSTRNWHTPGRPRACYLLTFRPQLDAIGDQDIERSILFEDFGTLLRALERGRI</sequence>
<dbReference type="Proteomes" id="UP000325433">
    <property type="component" value="Unassembled WGS sequence"/>
</dbReference>
<dbReference type="AlphaFoldDB" id="A0A5N6W6Q6"/>
<protein>
    <submittedName>
        <fullName evidence="1">Uncharacterized protein</fullName>
    </submittedName>
</protein>
<dbReference type="EMBL" id="ML738306">
    <property type="protein sequence ID" value="KAE8316521.1"/>
    <property type="molecule type" value="Genomic_DNA"/>
</dbReference>
<reference evidence="2" key="1">
    <citation type="submission" date="2019-04" db="EMBL/GenBank/DDBJ databases">
        <title>Friends and foes A comparative genomics studyof 23 Aspergillus species from section Flavi.</title>
        <authorList>
            <consortium name="DOE Joint Genome Institute"/>
            <person name="Kjaerbolling I."/>
            <person name="Vesth T."/>
            <person name="Frisvad J.C."/>
            <person name="Nybo J.L."/>
            <person name="Theobald S."/>
            <person name="Kildgaard S."/>
            <person name="Isbrandt T."/>
            <person name="Kuo A."/>
            <person name="Sato A."/>
            <person name="Lyhne E.K."/>
            <person name="Kogle M.E."/>
            <person name="Wiebenga A."/>
            <person name="Kun R.S."/>
            <person name="Lubbers R.J."/>
            <person name="Makela M.R."/>
            <person name="Barry K."/>
            <person name="Chovatia M."/>
            <person name="Clum A."/>
            <person name="Daum C."/>
            <person name="Haridas S."/>
            <person name="He G."/>
            <person name="LaButti K."/>
            <person name="Lipzen A."/>
            <person name="Mondo S."/>
            <person name="Riley R."/>
            <person name="Salamov A."/>
            <person name="Simmons B.A."/>
            <person name="Magnuson J.K."/>
            <person name="Henrissat B."/>
            <person name="Mortensen U.H."/>
            <person name="Larsen T.O."/>
            <person name="Devries R.P."/>
            <person name="Grigoriev I.V."/>
            <person name="Machida M."/>
            <person name="Baker S.E."/>
            <person name="Andersen M.R."/>
        </authorList>
    </citation>
    <scope>NUCLEOTIDE SEQUENCE [LARGE SCALE GENOMIC DNA]</scope>
    <source>
        <strain evidence="2">CBS 130015</strain>
    </source>
</reference>
<keyword evidence="2" id="KW-1185">Reference proteome</keyword>
<evidence type="ECO:0000313" key="1">
    <source>
        <dbReference type="EMBL" id="KAE8316521.1"/>
    </source>
</evidence>
<accession>A0A5N6W6Q6</accession>
<proteinExistence type="predicted"/>
<organism evidence="1 2">
    <name type="scientific">Aspergillus transmontanensis</name>
    <dbReference type="NCBI Taxonomy" id="1034304"/>
    <lineage>
        <taxon>Eukaryota</taxon>
        <taxon>Fungi</taxon>
        <taxon>Dikarya</taxon>
        <taxon>Ascomycota</taxon>
        <taxon>Pezizomycotina</taxon>
        <taxon>Eurotiomycetes</taxon>
        <taxon>Eurotiomycetidae</taxon>
        <taxon>Eurotiales</taxon>
        <taxon>Aspergillaceae</taxon>
        <taxon>Aspergillus</taxon>
        <taxon>Aspergillus subgen. Circumdati</taxon>
    </lineage>
</organism>
<evidence type="ECO:0000313" key="2">
    <source>
        <dbReference type="Proteomes" id="UP000325433"/>
    </source>
</evidence>
<gene>
    <name evidence="1" type="ORF">BDV41DRAFT_528439</name>
</gene>